<sequence>MDVFVPRFSVIVPAYKVQAHLHACLRSVLEQSYPDLELLAVDDCSPDSCGAIIDEFAARDARVVPLHLPRTSGSGPARNAGLARACGDYVLLLDGDDSLTPGALDALAVRLKETEEPDLLLYGHAYVLWTGEEVPDPFADRLAAAGDGPVPSFRPEDRPGLLALPPVVWNKAYRRDFLERELLLFPPGGHGDPAWTYPVLLTAKSIAPLDRVCVHRRRGRHHETGAGASYPGAVFPGTGGGRPFDVFAQYDRVFARLADRPDLARWRPVVFHRMVDHLTALFEGCGRQLPRGARAEFLRRARAHCRRHRVRRGGLRRAGGGSLPGPANAGPVSAGPVSAGPASAGPALPGAARAEAGPGAGHRMRRLLVRLGSRRTYRLLSLAVLQARRARRAAGPVGRGLGAAALRLHYRTQRLLPVRADRAVFASHGGQPYGCNPGALEAAFRELAPRIRTTWITRPEHRHTVPPCTRGVRPGSFAYWTALARSRYLVGNAPFDARLRKRPGQIVVQTQAGTPLKRVGLDVRDRPAVVREGEVERLLRDADRWDYVLSGNRHSTLVWERAFPAAFTILEYGLPRTDRFHRAGAEETARLRASLGIPPHAVAVLYAPTFRDYRRTPYRPLDPERVLRRLGPGFVLLTRAHPAYGEPMVRVRDAPGLLDVSGHPSVESLCLASDALLTDYSSLMFDYTGLDRPVVIHAEDREAYEAARGTYFDLRTFPPGEVTHSEDEVVDVFLSGRYGGMRAARRRAAFRERFCPYDDGRAAERVVRHVVFGERGLAAGRPPGVVEP</sequence>
<comment type="subcellular location">
    <subcellularLocation>
        <location evidence="1">Cell membrane</location>
        <topology evidence="1">Peripheral membrane protein</topology>
    </subcellularLocation>
</comment>
<dbReference type="InterPro" id="IPR043149">
    <property type="entry name" value="TagF_N"/>
</dbReference>
<comment type="similarity">
    <text evidence="2">Belongs to the CDP-glycerol glycerophosphotransferase family.</text>
</comment>
<dbReference type="FunFam" id="3.90.550.10:FF:000196">
    <property type="entry name" value="Glycosyl transferase"/>
    <property type="match status" value="1"/>
</dbReference>
<dbReference type="SUPFAM" id="SSF53448">
    <property type="entry name" value="Nucleotide-diphospho-sugar transferases"/>
    <property type="match status" value="1"/>
</dbReference>
<dbReference type="GO" id="GO:0047355">
    <property type="term" value="F:CDP-glycerol glycerophosphotransferase activity"/>
    <property type="evidence" value="ECO:0007669"/>
    <property type="project" value="InterPro"/>
</dbReference>
<evidence type="ECO:0000313" key="10">
    <source>
        <dbReference type="Proteomes" id="UP000198614"/>
    </source>
</evidence>
<reference evidence="9 10" key="1">
    <citation type="submission" date="2016-10" db="EMBL/GenBank/DDBJ databases">
        <authorList>
            <person name="de Groot N.N."/>
        </authorList>
    </citation>
    <scope>NUCLEOTIDE SEQUENCE [LARGE SCALE GENOMIC DNA]</scope>
    <source>
        <strain evidence="9 10">CGMCC 4.1859</strain>
    </source>
</reference>
<organism evidence="9 10">
    <name type="scientific">Streptomyces griseoaurantiacus</name>
    <dbReference type="NCBI Taxonomy" id="68213"/>
    <lineage>
        <taxon>Bacteria</taxon>
        <taxon>Bacillati</taxon>
        <taxon>Actinomycetota</taxon>
        <taxon>Actinomycetes</taxon>
        <taxon>Kitasatosporales</taxon>
        <taxon>Streptomycetaceae</taxon>
        <taxon>Streptomyces</taxon>
        <taxon>Streptomyces aurantiacus group</taxon>
    </lineage>
</organism>
<dbReference type="Gene3D" id="3.40.50.11820">
    <property type="match status" value="1"/>
</dbReference>
<proteinExistence type="inferred from homology"/>
<dbReference type="PANTHER" id="PTHR37316">
    <property type="entry name" value="TEICHOIC ACID GLYCEROL-PHOSPHATE PRIMASE"/>
    <property type="match status" value="1"/>
</dbReference>
<dbReference type="SUPFAM" id="SSF53756">
    <property type="entry name" value="UDP-Glycosyltransferase/glycogen phosphorylase"/>
    <property type="match status" value="1"/>
</dbReference>
<evidence type="ECO:0000256" key="1">
    <source>
        <dbReference type="ARBA" id="ARBA00004202"/>
    </source>
</evidence>
<dbReference type="Gene3D" id="3.90.550.10">
    <property type="entry name" value="Spore Coat Polysaccharide Biosynthesis Protein SpsA, Chain A"/>
    <property type="match status" value="1"/>
</dbReference>
<keyword evidence="3" id="KW-1003">Cell membrane</keyword>
<dbReference type="AlphaFoldDB" id="A0A1G7QWP4"/>
<dbReference type="InterPro" id="IPR029044">
    <property type="entry name" value="Nucleotide-diphossugar_trans"/>
</dbReference>
<dbReference type="Proteomes" id="UP000198614">
    <property type="component" value="Unassembled WGS sequence"/>
</dbReference>
<protein>
    <submittedName>
        <fullName evidence="9">CRISPR system Cascade subunit CasB</fullName>
    </submittedName>
</protein>
<keyword evidence="4" id="KW-0808">Transferase</keyword>
<accession>A0A1G7QWP4</accession>
<dbReference type="Pfam" id="PF00535">
    <property type="entry name" value="Glycos_transf_2"/>
    <property type="match status" value="1"/>
</dbReference>
<dbReference type="InterPro" id="IPR051612">
    <property type="entry name" value="Teichoic_Acid_Biosynth"/>
</dbReference>
<evidence type="ECO:0000256" key="7">
    <source>
        <dbReference type="SAM" id="MobiDB-lite"/>
    </source>
</evidence>
<dbReference type="GO" id="GO:0019350">
    <property type="term" value="P:teichoic acid biosynthetic process"/>
    <property type="evidence" value="ECO:0007669"/>
    <property type="project" value="UniProtKB-KW"/>
</dbReference>
<dbReference type="CDD" id="cd00761">
    <property type="entry name" value="Glyco_tranf_GTA_type"/>
    <property type="match status" value="1"/>
</dbReference>
<dbReference type="EMBL" id="FNAX01000013">
    <property type="protein sequence ID" value="SDG02932.1"/>
    <property type="molecule type" value="Genomic_DNA"/>
</dbReference>
<evidence type="ECO:0000256" key="2">
    <source>
        <dbReference type="ARBA" id="ARBA00010488"/>
    </source>
</evidence>
<dbReference type="InterPro" id="IPR001173">
    <property type="entry name" value="Glyco_trans_2-like"/>
</dbReference>
<dbReference type="Pfam" id="PF04464">
    <property type="entry name" value="Glyphos_transf"/>
    <property type="match status" value="1"/>
</dbReference>
<dbReference type="Gene3D" id="3.40.50.12580">
    <property type="match status" value="1"/>
</dbReference>
<feature type="region of interest" description="Disordered" evidence="7">
    <location>
        <begin position="312"/>
        <end position="359"/>
    </location>
</feature>
<keyword evidence="6" id="KW-0472">Membrane</keyword>
<dbReference type="GO" id="GO:0005886">
    <property type="term" value="C:plasma membrane"/>
    <property type="evidence" value="ECO:0007669"/>
    <property type="project" value="UniProtKB-SubCell"/>
</dbReference>
<evidence type="ECO:0000259" key="8">
    <source>
        <dbReference type="Pfam" id="PF00535"/>
    </source>
</evidence>
<evidence type="ECO:0000313" key="9">
    <source>
        <dbReference type="EMBL" id="SDG02932.1"/>
    </source>
</evidence>
<keyword evidence="5" id="KW-0777">Teichoic acid biosynthesis</keyword>
<evidence type="ECO:0000256" key="6">
    <source>
        <dbReference type="ARBA" id="ARBA00023136"/>
    </source>
</evidence>
<dbReference type="PANTHER" id="PTHR37316:SF3">
    <property type="entry name" value="TEICHOIC ACID GLYCEROL-PHOSPHATE TRANSFERASE"/>
    <property type="match status" value="1"/>
</dbReference>
<dbReference type="InterPro" id="IPR007554">
    <property type="entry name" value="Glycerophosphate_synth"/>
</dbReference>
<evidence type="ECO:0000256" key="3">
    <source>
        <dbReference type="ARBA" id="ARBA00022475"/>
    </source>
</evidence>
<feature type="domain" description="Glycosyltransferase 2-like" evidence="8">
    <location>
        <begin position="9"/>
        <end position="114"/>
    </location>
</feature>
<gene>
    <name evidence="9" type="ORF">SAMN05216260_113157</name>
</gene>
<feature type="compositionally biased region" description="Low complexity" evidence="7">
    <location>
        <begin position="329"/>
        <end position="357"/>
    </location>
</feature>
<evidence type="ECO:0000256" key="5">
    <source>
        <dbReference type="ARBA" id="ARBA00022944"/>
    </source>
</evidence>
<name>A0A1G7QWP4_9ACTN</name>
<dbReference type="InterPro" id="IPR043148">
    <property type="entry name" value="TagF_C"/>
</dbReference>
<evidence type="ECO:0000256" key="4">
    <source>
        <dbReference type="ARBA" id="ARBA00022679"/>
    </source>
</evidence>